<proteinExistence type="predicted"/>
<dbReference type="Proteomes" id="UP000006296">
    <property type="component" value="Chromosome"/>
</dbReference>
<gene>
    <name evidence="1" type="ordered locus">AMEC673_08840</name>
</gene>
<evidence type="ECO:0000313" key="1">
    <source>
        <dbReference type="EMBL" id="AFT74462.1"/>
    </source>
</evidence>
<dbReference type="KEGG" id="amg:AMEC673_08840"/>
<dbReference type="EMBL" id="CP003844">
    <property type="protein sequence ID" value="AFT74462.1"/>
    <property type="molecule type" value="Genomic_DNA"/>
</dbReference>
<dbReference type="RefSeq" id="WP_014976437.1">
    <property type="nucleotide sequence ID" value="NC_018678.1"/>
</dbReference>
<protein>
    <submittedName>
        <fullName evidence="1">Uncharacterized protein</fullName>
    </submittedName>
</protein>
<dbReference type="SUPFAM" id="SSF160059">
    <property type="entry name" value="PriA/YqbF domain"/>
    <property type="match status" value="1"/>
</dbReference>
<dbReference type="Gene3D" id="3.40.5.80">
    <property type="match status" value="1"/>
</dbReference>
<sequence length="68" mass="7476">MIIVTNASDNDITRAAITFKPGENKFKTGELSDGKRAQISAHPKLKVVVVEDRPIETKAQPKAQEKKS</sequence>
<accession>A0AB32ZY87</accession>
<reference evidence="2" key="1">
    <citation type="journal article" date="2012" name="Sci. Rep.">
        <title>Genomes of surface isolates of Alteromonas macleodii: the life of a widespread marine opportunistic copiotroph.</title>
        <authorList>
            <person name="Lopez-Perez M."/>
            <person name="Gonzaga A."/>
            <person name="Martin-Cuadrado A.B."/>
            <person name="Onyshchenko O."/>
            <person name="Ghavidel A."/>
            <person name="Ghai R."/>
            <person name="Rodriguez-Valera F."/>
        </authorList>
    </citation>
    <scope>NUCLEOTIDE SEQUENCE [LARGE SCALE GENOMIC DNA]</scope>
    <source>
        <strain evidence="2">English Channel 673</strain>
    </source>
</reference>
<dbReference type="AlphaFoldDB" id="A0AB32ZY87"/>
<organism evidence="1 2">
    <name type="scientific">Alteromonas macleodii (strain English Channel 673)</name>
    <dbReference type="NCBI Taxonomy" id="1004788"/>
    <lineage>
        <taxon>Bacteria</taxon>
        <taxon>Pseudomonadati</taxon>
        <taxon>Pseudomonadota</taxon>
        <taxon>Gammaproteobacteria</taxon>
        <taxon>Alteromonadales</taxon>
        <taxon>Alteromonadaceae</taxon>
        <taxon>Alteromonas/Salinimonas group</taxon>
        <taxon>Alteromonas</taxon>
    </lineage>
</organism>
<evidence type="ECO:0000313" key="2">
    <source>
        <dbReference type="Proteomes" id="UP000006296"/>
    </source>
</evidence>
<name>A0AB32ZY87_ALTME</name>